<evidence type="ECO:0000256" key="6">
    <source>
        <dbReference type="ARBA" id="ARBA00023306"/>
    </source>
</evidence>
<evidence type="ECO:0000256" key="3">
    <source>
        <dbReference type="ARBA" id="ARBA00022490"/>
    </source>
</evidence>
<dbReference type="Proteomes" id="UP000268469">
    <property type="component" value="Unassembled WGS sequence"/>
</dbReference>
<dbReference type="AlphaFoldDB" id="A0A660SGH6"/>
<proteinExistence type="inferred from homology"/>
<evidence type="ECO:0000256" key="2">
    <source>
        <dbReference type="ARBA" id="ARBA00009008"/>
    </source>
</evidence>
<comment type="subcellular location">
    <subcellularLocation>
        <location evidence="1">Cytoplasm</location>
    </subcellularLocation>
</comment>
<gene>
    <name evidence="8" type="ORF">DRP53_06765</name>
</gene>
<keyword evidence="6" id="KW-0131">Cell cycle</keyword>
<reference evidence="8 9" key="1">
    <citation type="submission" date="2018-06" db="EMBL/GenBank/DDBJ databases">
        <title>Extensive metabolic versatility and redundancy in microbially diverse, dynamic hydrothermal sediments.</title>
        <authorList>
            <person name="Dombrowski N."/>
            <person name="Teske A."/>
            <person name="Baker B.J."/>
        </authorList>
    </citation>
    <scope>NUCLEOTIDE SEQUENCE [LARGE SCALE GENOMIC DNA]</scope>
    <source>
        <strain evidence="8">B36_G15</strain>
    </source>
</reference>
<dbReference type="GO" id="GO:0005737">
    <property type="term" value="C:cytoplasm"/>
    <property type="evidence" value="ECO:0007669"/>
    <property type="project" value="UniProtKB-SubCell"/>
</dbReference>
<evidence type="ECO:0000256" key="5">
    <source>
        <dbReference type="ARBA" id="ARBA00023054"/>
    </source>
</evidence>
<keyword evidence="3" id="KW-0963">Cytoplasm</keyword>
<dbReference type="PANTHER" id="PTHR35794:SF2">
    <property type="entry name" value="CELL DIVISION PROTEIN DIVIVA"/>
    <property type="match status" value="1"/>
</dbReference>
<evidence type="ECO:0000256" key="1">
    <source>
        <dbReference type="ARBA" id="ARBA00004496"/>
    </source>
</evidence>
<protein>
    <submittedName>
        <fullName evidence="8">DivIVA domain-containing protein</fullName>
    </submittedName>
</protein>
<evidence type="ECO:0000256" key="7">
    <source>
        <dbReference type="SAM" id="Coils"/>
    </source>
</evidence>
<dbReference type="Gene3D" id="6.10.250.660">
    <property type="match status" value="1"/>
</dbReference>
<evidence type="ECO:0000313" key="9">
    <source>
        <dbReference type="Proteomes" id="UP000268469"/>
    </source>
</evidence>
<keyword evidence="4" id="KW-0132">Cell division</keyword>
<dbReference type="PANTHER" id="PTHR35794">
    <property type="entry name" value="CELL DIVISION PROTEIN DIVIVA"/>
    <property type="match status" value="1"/>
</dbReference>
<dbReference type="GO" id="GO:0051301">
    <property type="term" value="P:cell division"/>
    <property type="evidence" value="ECO:0007669"/>
    <property type="project" value="UniProtKB-KW"/>
</dbReference>
<dbReference type="EMBL" id="QNBE01000061">
    <property type="protein sequence ID" value="RKX69894.1"/>
    <property type="molecule type" value="Genomic_DNA"/>
</dbReference>
<name>A0A660SGH6_UNCW3</name>
<comment type="similarity">
    <text evidence="2">Belongs to the DivIVA family.</text>
</comment>
<feature type="coiled-coil region" evidence="7">
    <location>
        <begin position="86"/>
        <end position="149"/>
    </location>
</feature>
<organism evidence="8 9">
    <name type="scientific">candidate division WOR-3 bacterium</name>
    <dbReference type="NCBI Taxonomy" id="2052148"/>
    <lineage>
        <taxon>Bacteria</taxon>
        <taxon>Bacteria division WOR-3</taxon>
    </lineage>
</organism>
<evidence type="ECO:0000256" key="4">
    <source>
        <dbReference type="ARBA" id="ARBA00022618"/>
    </source>
</evidence>
<comment type="caution">
    <text evidence="8">The sequence shown here is derived from an EMBL/GenBank/DDBJ whole genome shotgun (WGS) entry which is preliminary data.</text>
</comment>
<dbReference type="NCBIfam" id="TIGR03544">
    <property type="entry name" value="DivI1A_domain"/>
    <property type="match status" value="1"/>
</dbReference>
<accession>A0A660SGH6</accession>
<evidence type="ECO:0000313" key="8">
    <source>
        <dbReference type="EMBL" id="RKX69894.1"/>
    </source>
</evidence>
<keyword evidence="5 7" id="KW-0175">Coiled coil</keyword>
<dbReference type="Pfam" id="PF05103">
    <property type="entry name" value="DivIVA"/>
    <property type="match status" value="1"/>
</dbReference>
<dbReference type="InterPro" id="IPR019933">
    <property type="entry name" value="DivIVA_domain"/>
</dbReference>
<dbReference type="InterPro" id="IPR007793">
    <property type="entry name" value="DivIVA_fam"/>
</dbReference>
<sequence length="151" mass="17880">MAISPIEIRKQEFKKTFRGYDPGEVRTFLDLVASEMENLLREWSNMKEKVKDLDAKVEDYRRMESILQDTLTSTQKATDELKKNAQREAEMIVENAKTEAKRILNETRSELAKIREEIAMLKHQKLLMVSEFRGLLESYQRLLERLEKKVE</sequence>